<keyword evidence="2" id="KW-1185">Reference proteome</keyword>
<evidence type="ECO:0000313" key="1">
    <source>
        <dbReference type="EMBL" id="KAK9923187.1"/>
    </source>
</evidence>
<protein>
    <submittedName>
        <fullName evidence="1">Uncharacterized protein</fullName>
    </submittedName>
</protein>
<sequence>MMADHLVTASAPFRSNQLPMSPINTKVYACGERCVTSCMKEAGEYPVYTKCTTKCMEPCIRTLVDGVYKCTFGCTKSLSTEFATDSSSSKHQEAAIQSLSAILHRHWRHLLRLHGRNLPHPANPRACGPAARCQLLQRAPVALCARRPLLPTHQDLRHLRRKRPPRTHFGVLAVPPPGDLECSLGAPRPWDLQDRGLHNFLVRQRCYDVIFALRRFQSSDPDR</sequence>
<reference evidence="1 2" key="1">
    <citation type="journal article" date="2023" name="G3 (Bethesda)">
        <title>A chromosome-length genome assembly and annotation of blackberry (Rubus argutus, cv. 'Hillquist').</title>
        <authorList>
            <person name="Bruna T."/>
            <person name="Aryal R."/>
            <person name="Dudchenko O."/>
            <person name="Sargent D.J."/>
            <person name="Mead D."/>
            <person name="Buti M."/>
            <person name="Cavallini A."/>
            <person name="Hytonen T."/>
            <person name="Andres J."/>
            <person name="Pham M."/>
            <person name="Weisz D."/>
            <person name="Mascagni F."/>
            <person name="Usai G."/>
            <person name="Natali L."/>
            <person name="Bassil N."/>
            <person name="Fernandez G.E."/>
            <person name="Lomsadze A."/>
            <person name="Armour M."/>
            <person name="Olukolu B."/>
            <person name="Poorten T."/>
            <person name="Britton C."/>
            <person name="Davik J."/>
            <person name="Ashrafi H."/>
            <person name="Aiden E.L."/>
            <person name="Borodovsky M."/>
            <person name="Worthington M."/>
        </authorList>
    </citation>
    <scope>NUCLEOTIDE SEQUENCE [LARGE SCALE GENOMIC DNA]</scope>
    <source>
        <strain evidence="1">PI 553951</strain>
    </source>
</reference>
<dbReference type="AlphaFoldDB" id="A0AAW1WF60"/>
<name>A0AAW1WF60_RUBAR</name>
<dbReference type="EMBL" id="JBEDUW010000006">
    <property type="protein sequence ID" value="KAK9923187.1"/>
    <property type="molecule type" value="Genomic_DNA"/>
</dbReference>
<evidence type="ECO:0000313" key="2">
    <source>
        <dbReference type="Proteomes" id="UP001457282"/>
    </source>
</evidence>
<comment type="caution">
    <text evidence="1">The sequence shown here is derived from an EMBL/GenBank/DDBJ whole genome shotgun (WGS) entry which is preliminary data.</text>
</comment>
<proteinExistence type="predicted"/>
<accession>A0AAW1WF60</accession>
<dbReference type="Proteomes" id="UP001457282">
    <property type="component" value="Unassembled WGS sequence"/>
</dbReference>
<gene>
    <name evidence="1" type="ORF">M0R45_031619</name>
</gene>
<organism evidence="1 2">
    <name type="scientific">Rubus argutus</name>
    <name type="common">Southern blackberry</name>
    <dbReference type="NCBI Taxonomy" id="59490"/>
    <lineage>
        <taxon>Eukaryota</taxon>
        <taxon>Viridiplantae</taxon>
        <taxon>Streptophyta</taxon>
        <taxon>Embryophyta</taxon>
        <taxon>Tracheophyta</taxon>
        <taxon>Spermatophyta</taxon>
        <taxon>Magnoliopsida</taxon>
        <taxon>eudicotyledons</taxon>
        <taxon>Gunneridae</taxon>
        <taxon>Pentapetalae</taxon>
        <taxon>rosids</taxon>
        <taxon>fabids</taxon>
        <taxon>Rosales</taxon>
        <taxon>Rosaceae</taxon>
        <taxon>Rosoideae</taxon>
        <taxon>Rosoideae incertae sedis</taxon>
        <taxon>Rubus</taxon>
    </lineage>
</organism>